<proteinExistence type="predicted"/>
<feature type="domain" description="F-box" evidence="1">
    <location>
        <begin position="159"/>
        <end position="204"/>
    </location>
</feature>
<evidence type="ECO:0000313" key="3">
    <source>
        <dbReference type="Proteomes" id="UP001313282"/>
    </source>
</evidence>
<evidence type="ECO:0000313" key="2">
    <source>
        <dbReference type="EMBL" id="KAK6339793.1"/>
    </source>
</evidence>
<dbReference type="EMBL" id="JAVHNR010000006">
    <property type="protein sequence ID" value="KAK6339793.1"/>
    <property type="molecule type" value="Genomic_DNA"/>
</dbReference>
<comment type="caution">
    <text evidence="2">The sequence shown here is derived from an EMBL/GenBank/DDBJ whole genome shotgun (WGS) entry which is preliminary data.</text>
</comment>
<dbReference type="PROSITE" id="PS50181">
    <property type="entry name" value="FBOX"/>
    <property type="match status" value="1"/>
</dbReference>
<name>A0AAN8MRB5_9PEZI</name>
<protein>
    <recommendedName>
        <fullName evidence="1">F-box domain-containing protein</fullName>
    </recommendedName>
</protein>
<organism evidence="2 3">
    <name type="scientific">Orbilia javanica</name>
    <dbReference type="NCBI Taxonomy" id="47235"/>
    <lineage>
        <taxon>Eukaryota</taxon>
        <taxon>Fungi</taxon>
        <taxon>Dikarya</taxon>
        <taxon>Ascomycota</taxon>
        <taxon>Pezizomycotina</taxon>
        <taxon>Orbiliomycetes</taxon>
        <taxon>Orbiliales</taxon>
        <taxon>Orbiliaceae</taxon>
        <taxon>Orbilia</taxon>
    </lineage>
</organism>
<dbReference type="Proteomes" id="UP001313282">
    <property type="component" value="Unassembled WGS sequence"/>
</dbReference>
<sequence length="837" mass="93879">MPFTLAKNAQIPRDPGGWPQVPDTSDGTYRIFESRLFRNSMFQGESFCYPIHNVCLGLFDEIIASCGLKRYPLEIFAFLVLIIGELPFDCNQVYWPSEYGGISEYQKGVKRWRYEIPPRLQYIETLPLDLSGLRKKVDEERENLKENGTEGIENIPSTIPDFIPLPVEVVQQILSFLEWSDVQNLQKIPSTRVIDIPDIFWKNLCMFYEEFGFLGYGEDENSVESWYEMCVLANRLIKQDSPALKNRMRIWSLCVDIFSIATHCALEDDFGIISTPKESKILEITDPTNLLVVQSTPREPLVGLTGYEGVSSCYSGEIDNLAPTGMYVSFKGIGRLRFVSGFKFMPSGQAIGKMNQFENYFVSLDSEVPDKMSVMHVAANSYGIVDISVVSSYSSTPEPVWIGECLLTDCAITRWIIRPSGAKTIISKIILDLSLLTVTNLQILRPSFISPAAMTAEEAFIQKHLWMPKVPVLAAETSLNHDLFYCIRSEAGALEDGDTPSRSRFNPCEYIYSNETITRLSLWSNRLRNDISAIELYTKERGPTPYIVGKATGVSTDIFIDGEGGEYISGTSIVAVEASGAIIGLSISTSYNRKLEISFRDDGQWSGEEGTCVIDLCPKDCGKITGFYCQFNQDRREKTLRGIGVITTKHDDPKPPPEALDTKLSLLMTQLMSPFRQNPDTPVRRQGVIGTGWCFISSLSLKGCTKIIAHIQTDPPFRLSGISVFHAESPILPDILGQIGHAATEQIMSLNAAENEVITKINVYKKRMYVHGRSGVVVVGLGIWTSKVRGSKDHRRMNLGDCKREGVRETTKLKIQESDVLRWEYNESRDSLSVESL</sequence>
<reference evidence="2 3" key="1">
    <citation type="submission" date="2019-10" db="EMBL/GenBank/DDBJ databases">
        <authorList>
            <person name="Palmer J.M."/>
        </authorList>
    </citation>
    <scope>NUCLEOTIDE SEQUENCE [LARGE SCALE GENOMIC DNA]</scope>
    <source>
        <strain evidence="2 3">TWF718</strain>
    </source>
</reference>
<gene>
    <name evidence="2" type="ORF">TWF718_009186</name>
</gene>
<evidence type="ECO:0000259" key="1">
    <source>
        <dbReference type="PROSITE" id="PS50181"/>
    </source>
</evidence>
<accession>A0AAN8MRB5</accession>
<dbReference type="AlphaFoldDB" id="A0AAN8MRB5"/>
<dbReference type="InterPro" id="IPR001810">
    <property type="entry name" value="F-box_dom"/>
</dbReference>
<keyword evidence="3" id="KW-1185">Reference proteome</keyword>